<organism evidence="2 3">
    <name type="scientific">Rubritalea profundi</name>
    <dbReference type="NCBI Taxonomy" id="1658618"/>
    <lineage>
        <taxon>Bacteria</taxon>
        <taxon>Pseudomonadati</taxon>
        <taxon>Verrucomicrobiota</taxon>
        <taxon>Verrucomicrobiia</taxon>
        <taxon>Verrucomicrobiales</taxon>
        <taxon>Rubritaleaceae</taxon>
        <taxon>Rubritalea</taxon>
    </lineage>
</organism>
<feature type="compositionally biased region" description="Polar residues" evidence="1">
    <location>
        <begin position="70"/>
        <end position="81"/>
    </location>
</feature>
<reference evidence="2 3" key="1">
    <citation type="submission" date="2016-12" db="EMBL/GenBank/DDBJ databases">
        <title>Study of bacterial adaptation to deep sea.</title>
        <authorList>
            <person name="Song J."/>
            <person name="Yoshizawa S."/>
            <person name="Kogure K."/>
        </authorList>
    </citation>
    <scope>NUCLEOTIDE SEQUENCE [LARGE SCALE GENOMIC DNA]</scope>
    <source>
        <strain evidence="2 3">SAORIC-165</strain>
    </source>
</reference>
<evidence type="ECO:0000256" key="1">
    <source>
        <dbReference type="SAM" id="MobiDB-lite"/>
    </source>
</evidence>
<name>A0A2S7TZ37_9BACT</name>
<dbReference type="PROSITE" id="PS51257">
    <property type="entry name" value="PROKAR_LIPOPROTEIN"/>
    <property type="match status" value="1"/>
</dbReference>
<evidence type="ECO:0000313" key="2">
    <source>
        <dbReference type="EMBL" id="PQJ27590.1"/>
    </source>
</evidence>
<evidence type="ECO:0000313" key="3">
    <source>
        <dbReference type="Proteomes" id="UP000239907"/>
    </source>
</evidence>
<evidence type="ECO:0008006" key="4">
    <source>
        <dbReference type="Google" id="ProtNLM"/>
    </source>
</evidence>
<keyword evidence="3" id="KW-1185">Reference proteome</keyword>
<dbReference type="Proteomes" id="UP000239907">
    <property type="component" value="Unassembled WGS sequence"/>
</dbReference>
<dbReference type="RefSeq" id="WP_105042081.1">
    <property type="nucleotide sequence ID" value="NZ_MQWA01000001.1"/>
</dbReference>
<gene>
    <name evidence="2" type="ORF">BSZ32_03165</name>
</gene>
<proteinExistence type="predicted"/>
<comment type="caution">
    <text evidence="2">The sequence shown here is derived from an EMBL/GenBank/DDBJ whole genome shotgun (WGS) entry which is preliminary data.</text>
</comment>
<protein>
    <recommendedName>
        <fullName evidence="4">Lipoprotein</fullName>
    </recommendedName>
</protein>
<accession>A0A2S7TZ37</accession>
<dbReference type="EMBL" id="MQWA01000001">
    <property type="protein sequence ID" value="PQJ27590.1"/>
    <property type="molecule type" value="Genomic_DNA"/>
</dbReference>
<feature type="region of interest" description="Disordered" evidence="1">
    <location>
        <begin position="64"/>
        <end position="94"/>
    </location>
</feature>
<dbReference type="AlphaFoldDB" id="A0A2S7TZ37"/>
<sequence length="116" mass="12095">MMKHLITQAIVLICISLFTVGCGSPRPTATAGSWVGRGIAMPIGFTVAALDEVLKQTGDIAAANPRYDTDQTGDTTAANPKSDTDQNKGVAVANPKYGTNHNPVAIMVLLTVLSIL</sequence>